<evidence type="ECO:0000313" key="5">
    <source>
        <dbReference type="Proteomes" id="UP001267290"/>
    </source>
</evidence>
<evidence type="ECO:0000259" key="3">
    <source>
        <dbReference type="PROSITE" id="PS51186"/>
    </source>
</evidence>
<dbReference type="Proteomes" id="UP001267290">
    <property type="component" value="Unassembled WGS sequence"/>
</dbReference>
<dbReference type="InterPro" id="IPR000182">
    <property type="entry name" value="GNAT_dom"/>
</dbReference>
<dbReference type="EMBL" id="JAVDSB010000026">
    <property type="protein sequence ID" value="MDR6555265.1"/>
    <property type="molecule type" value="Genomic_DNA"/>
</dbReference>
<proteinExistence type="predicted"/>
<dbReference type="Pfam" id="PF00583">
    <property type="entry name" value="Acetyltransf_1"/>
    <property type="match status" value="1"/>
</dbReference>
<dbReference type="CDD" id="cd04301">
    <property type="entry name" value="NAT_SF"/>
    <property type="match status" value="1"/>
</dbReference>
<dbReference type="PANTHER" id="PTHR43877">
    <property type="entry name" value="AMINOALKYLPHOSPHONATE N-ACETYLTRANSFERASE-RELATED-RELATED"/>
    <property type="match status" value="1"/>
</dbReference>
<dbReference type="InterPro" id="IPR016181">
    <property type="entry name" value="Acyl_CoA_acyltransferase"/>
</dbReference>
<name>A0ABU1P672_9BACL</name>
<dbReference type="InterPro" id="IPR050832">
    <property type="entry name" value="Bact_Acetyltransf"/>
</dbReference>
<evidence type="ECO:0000256" key="2">
    <source>
        <dbReference type="ARBA" id="ARBA00023315"/>
    </source>
</evidence>
<keyword evidence="1" id="KW-0808">Transferase</keyword>
<comment type="caution">
    <text evidence="4">The sequence shown here is derived from an EMBL/GenBank/DDBJ whole genome shotgun (WGS) entry which is preliminary data.</text>
</comment>
<dbReference type="Gene3D" id="3.40.630.30">
    <property type="match status" value="1"/>
</dbReference>
<sequence length="161" mass="18210">MYTCRPASTEDLHIISTFPRNAEELYFMSPAFQFPLTPEQLIASTQNRLKQTVVVDEKGQVLGYANIYGYEEGNRCWLGNVIVSSEARGKGAAESLIRTMMAQAKDELQVKELHLVCHNVNTRGLLFYAKLGFKPYQVEKKKNHVDQTIAGIMMKMVFSEG</sequence>
<dbReference type="SUPFAM" id="SSF55729">
    <property type="entry name" value="Acyl-CoA N-acyltransferases (Nat)"/>
    <property type="match status" value="1"/>
</dbReference>
<keyword evidence="5" id="KW-1185">Reference proteome</keyword>
<organism evidence="4 5">
    <name type="scientific">Paenibacillus qinlingensis</name>
    <dbReference type="NCBI Taxonomy" id="1837343"/>
    <lineage>
        <taxon>Bacteria</taxon>
        <taxon>Bacillati</taxon>
        <taxon>Bacillota</taxon>
        <taxon>Bacilli</taxon>
        <taxon>Bacillales</taxon>
        <taxon>Paenibacillaceae</taxon>
        <taxon>Paenibacillus</taxon>
    </lineage>
</organism>
<gene>
    <name evidence="4" type="ORF">J2736_006524</name>
</gene>
<dbReference type="PANTHER" id="PTHR43877:SF2">
    <property type="entry name" value="AMINOALKYLPHOSPHONATE N-ACETYLTRANSFERASE-RELATED"/>
    <property type="match status" value="1"/>
</dbReference>
<accession>A0ABU1P672</accession>
<evidence type="ECO:0000256" key="1">
    <source>
        <dbReference type="ARBA" id="ARBA00022679"/>
    </source>
</evidence>
<dbReference type="RefSeq" id="WP_310502644.1">
    <property type="nucleotide sequence ID" value="NZ_JAVDSB010000026.1"/>
</dbReference>
<evidence type="ECO:0000313" key="4">
    <source>
        <dbReference type="EMBL" id="MDR6555265.1"/>
    </source>
</evidence>
<reference evidence="4 5" key="1">
    <citation type="submission" date="2023-07" db="EMBL/GenBank/DDBJ databases">
        <title>Sorghum-associated microbial communities from plants grown in Nebraska, USA.</title>
        <authorList>
            <person name="Schachtman D."/>
        </authorList>
    </citation>
    <scope>NUCLEOTIDE SEQUENCE [LARGE SCALE GENOMIC DNA]</scope>
    <source>
        <strain evidence="4 5">CC258</strain>
    </source>
</reference>
<keyword evidence="2" id="KW-0012">Acyltransferase</keyword>
<feature type="domain" description="N-acetyltransferase" evidence="3">
    <location>
        <begin position="2"/>
        <end position="159"/>
    </location>
</feature>
<dbReference type="PROSITE" id="PS51186">
    <property type="entry name" value="GNAT"/>
    <property type="match status" value="1"/>
</dbReference>
<protein>
    <submittedName>
        <fullName evidence="4">RimJ/RimL family protein N-acetyltransferase</fullName>
    </submittedName>
</protein>